<dbReference type="InterPro" id="IPR051450">
    <property type="entry name" value="Gfo/Idh/MocA_Oxidoreductases"/>
</dbReference>
<evidence type="ECO:0000259" key="1">
    <source>
        <dbReference type="Pfam" id="PF01408"/>
    </source>
</evidence>
<dbReference type="PANTHER" id="PTHR43377">
    <property type="entry name" value="BILIVERDIN REDUCTASE A"/>
    <property type="match status" value="1"/>
</dbReference>
<evidence type="ECO:0000313" key="4">
    <source>
        <dbReference type="Proteomes" id="UP000254326"/>
    </source>
</evidence>
<feature type="domain" description="GFO/IDH/MocA-like oxidoreductase" evidence="2">
    <location>
        <begin position="155"/>
        <end position="261"/>
    </location>
</feature>
<dbReference type="SUPFAM" id="SSF55347">
    <property type="entry name" value="Glyceraldehyde-3-phosphate dehydrogenase-like, C-terminal domain"/>
    <property type="match status" value="1"/>
</dbReference>
<comment type="caution">
    <text evidence="3">The sequence shown here is derived from an EMBL/GenBank/DDBJ whole genome shotgun (WGS) entry which is preliminary data.</text>
</comment>
<dbReference type="EMBL" id="QKRA01000021">
    <property type="protein sequence ID" value="RDL42590.1"/>
    <property type="molecule type" value="Genomic_DNA"/>
</dbReference>
<dbReference type="InterPro" id="IPR036291">
    <property type="entry name" value="NAD(P)-bd_dom_sf"/>
</dbReference>
<name>A0A370U486_9GAMM</name>
<accession>A0A370U486</accession>
<organism evidence="3 4">
    <name type="scientific">Marinomonas piezotolerans</name>
    <dbReference type="NCBI Taxonomy" id="2213058"/>
    <lineage>
        <taxon>Bacteria</taxon>
        <taxon>Pseudomonadati</taxon>
        <taxon>Pseudomonadota</taxon>
        <taxon>Gammaproteobacteria</taxon>
        <taxon>Oceanospirillales</taxon>
        <taxon>Oceanospirillaceae</taxon>
        <taxon>Marinomonas</taxon>
    </lineage>
</organism>
<gene>
    <name evidence="3" type="ORF">DN730_18910</name>
</gene>
<sequence length="406" mass="43864">MTRNPTLLCCVYPEQKVIALSSISNPIRLGVAGLGRAFALSAPAIHAHPGVNLVAGAEPNSEHRRSFETTFGAKTYADVRDLVTDPDVEAVYVSTPHGLHKEHALAAINAGKSVLIEKPMTVSLEDASSLIEAAKKAGVQIIVGPSHSFDGPVKLAEALIAEGKIGRVRMIHALYATDFLYRPRTAAELSTDLGGGVVFSQAVHQIDLVRRLAAVPAQRVTARTGGAWDADRPTEGAYSMLIDFSEGVYASLTYSGYAHFDGDRLMENTAELGIPKSDEFKSARKILESVQDESEFKSSRGFSSLETCPQAQTHEHFGQVFVFGDRGDLRLTPNGVEITDTNGPEFYPAPFRTARAEVFDTLYAAVREQTTPLQDGKWGRASLEICHALLTSSETGDTVTLNYQEG</sequence>
<dbReference type="PANTHER" id="PTHR43377:SF8">
    <property type="entry name" value="BLR3664 PROTEIN"/>
    <property type="match status" value="1"/>
</dbReference>
<dbReference type="Proteomes" id="UP000254326">
    <property type="component" value="Unassembled WGS sequence"/>
</dbReference>
<dbReference type="AlphaFoldDB" id="A0A370U486"/>
<dbReference type="SUPFAM" id="SSF51735">
    <property type="entry name" value="NAD(P)-binding Rossmann-fold domains"/>
    <property type="match status" value="1"/>
</dbReference>
<feature type="domain" description="Gfo/Idh/MocA-like oxidoreductase N-terminal" evidence="1">
    <location>
        <begin position="27"/>
        <end position="144"/>
    </location>
</feature>
<dbReference type="GO" id="GO:0000166">
    <property type="term" value="F:nucleotide binding"/>
    <property type="evidence" value="ECO:0007669"/>
    <property type="project" value="InterPro"/>
</dbReference>
<proteinExistence type="predicted"/>
<dbReference type="InterPro" id="IPR000683">
    <property type="entry name" value="Gfo/Idh/MocA-like_OxRdtase_N"/>
</dbReference>
<dbReference type="OrthoDB" id="9774191at2"/>
<dbReference type="Pfam" id="PF01408">
    <property type="entry name" value="GFO_IDH_MocA"/>
    <property type="match status" value="1"/>
</dbReference>
<reference evidence="3 4" key="1">
    <citation type="submission" date="2018-06" db="EMBL/GenBank/DDBJ databases">
        <title>Marinomonas sp. YLB-05 draft genome sequence.</title>
        <authorList>
            <person name="Yu L."/>
            <person name="Tang X."/>
        </authorList>
    </citation>
    <scope>NUCLEOTIDE SEQUENCE [LARGE SCALE GENOMIC DNA]</scope>
    <source>
        <strain evidence="3 4">YLB-05</strain>
    </source>
</reference>
<evidence type="ECO:0000313" key="3">
    <source>
        <dbReference type="EMBL" id="RDL42590.1"/>
    </source>
</evidence>
<dbReference type="InterPro" id="IPR055170">
    <property type="entry name" value="GFO_IDH_MocA-like_dom"/>
</dbReference>
<dbReference type="Gene3D" id="3.40.50.720">
    <property type="entry name" value="NAD(P)-binding Rossmann-like Domain"/>
    <property type="match status" value="1"/>
</dbReference>
<evidence type="ECO:0000259" key="2">
    <source>
        <dbReference type="Pfam" id="PF22725"/>
    </source>
</evidence>
<dbReference type="Pfam" id="PF22725">
    <property type="entry name" value="GFO_IDH_MocA_C3"/>
    <property type="match status" value="1"/>
</dbReference>
<protein>
    <submittedName>
        <fullName evidence="3">Gfo/Idh/MocA family oxidoreductase</fullName>
    </submittedName>
</protein>
<keyword evidence="4" id="KW-1185">Reference proteome</keyword>
<dbReference type="Gene3D" id="3.30.360.10">
    <property type="entry name" value="Dihydrodipicolinate Reductase, domain 2"/>
    <property type="match status" value="1"/>
</dbReference>